<reference evidence="2" key="1">
    <citation type="submission" date="2016-10" db="EMBL/GenBank/DDBJ databases">
        <authorList>
            <person name="Varghese N."/>
            <person name="Submissions S."/>
        </authorList>
    </citation>
    <scope>NUCLEOTIDE SEQUENCE [LARGE SCALE GENOMIC DNA]</scope>
    <source>
        <strain evidence="2">Gh-48</strain>
    </source>
</reference>
<dbReference type="EMBL" id="FOCL01000006">
    <property type="protein sequence ID" value="SEO26811.1"/>
    <property type="molecule type" value="Genomic_DNA"/>
</dbReference>
<sequence>MGKLVITDSNQFPEHFLFDYFYPSPGLCQDLNRNIFATIFEKDISFYSLEGLFDTTINRYFLTDIKLMEHPLLVKNIAAHCKQNNISELSLLIHNNNNKLGEFYSEALKAHGIQVTVDFHSKTVYWKNSLSRSEKVFNKKLKLAATVIAQYFILLINFMVKRVQWKGKKVILWNSFANNREKIDYAFLDKLYNEGNALVIHPNPYLLKSKTNWNKSIYWLGQYSISPGKFLAFAFSLLSFRKSFNKILAKYEPFLGSIPEAWNADVLLKTIYFFEYNLLMGSLIENLSKDPELNVSSVFRGGAAAGLIYAGVCKRKYRANHINHILVPHGTEINPIDHFSYFYLDYNILPSNKIKKNWDAILHGQYSQFMKYNYCENVNGGRIDYSFLQEQLAGNKNAGKNGSKLRIGIVLTYNSDSYQQYFINSIVESFTKSLPDTEIEFVVKPRPNLPYTPEEKLAKNPNLKIDKQDIYSFLNNIDMVIGTVSVYGVLTMVVTDGILCDIPGIYYYPNKNIPQADLGYSYHSSMNGYSFAQEPELLNFLKNYSNKQDLLKGVIALNDATKEYLVFDGNPYDYLEALMLK</sequence>
<name>A0A1H8NAU1_9SPHI</name>
<dbReference type="STRING" id="551995.SAMN05192574_106343"/>
<dbReference type="RefSeq" id="WP_091213616.1">
    <property type="nucleotide sequence ID" value="NZ_FOCL01000006.1"/>
</dbReference>
<dbReference type="Proteomes" id="UP000198942">
    <property type="component" value="Unassembled WGS sequence"/>
</dbReference>
<organism evidence="1 2">
    <name type="scientific">Mucilaginibacter gossypiicola</name>
    <dbReference type="NCBI Taxonomy" id="551995"/>
    <lineage>
        <taxon>Bacteria</taxon>
        <taxon>Pseudomonadati</taxon>
        <taxon>Bacteroidota</taxon>
        <taxon>Sphingobacteriia</taxon>
        <taxon>Sphingobacteriales</taxon>
        <taxon>Sphingobacteriaceae</taxon>
        <taxon>Mucilaginibacter</taxon>
    </lineage>
</organism>
<dbReference type="AlphaFoldDB" id="A0A1H8NAU1"/>
<keyword evidence="2" id="KW-1185">Reference proteome</keyword>
<gene>
    <name evidence="1" type="ORF">SAMN05192574_106343</name>
</gene>
<dbReference type="OrthoDB" id="9818200at2"/>
<evidence type="ECO:0000313" key="2">
    <source>
        <dbReference type="Proteomes" id="UP000198942"/>
    </source>
</evidence>
<protein>
    <submittedName>
        <fullName evidence="1">Uncharacterized protein</fullName>
    </submittedName>
</protein>
<evidence type="ECO:0000313" key="1">
    <source>
        <dbReference type="EMBL" id="SEO26811.1"/>
    </source>
</evidence>
<accession>A0A1H8NAU1</accession>
<proteinExistence type="predicted"/>